<evidence type="ECO:0000313" key="1">
    <source>
        <dbReference type="EMBL" id="KAK3718879.1"/>
    </source>
</evidence>
<gene>
    <name evidence="1" type="ORF">LTR37_004795</name>
</gene>
<evidence type="ECO:0000313" key="2">
    <source>
        <dbReference type="Proteomes" id="UP001281147"/>
    </source>
</evidence>
<keyword evidence="2" id="KW-1185">Reference proteome</keyword>
<name>A0ACC3NLC7_9PEZI</name>
<sequence length="1497" mass="164725">MAPSKAPTSWDDEESESTPPSSPPVLAPRRNKFEDEDDSDVVESWDAEPDSEEEREKEKKAAETKAKADAAAKAAHKSKTQRIEEKKLENQRRREAEGEESSEEDEDEAARRARMRASEQESDLRNAEDLFGGVGGVPEKRGAVKPVTIQDGDDPANTVDLSSLKIFNPNTAPQFAKLRETLVPLLNGNSKKAAYPPFLQEFAKQLVKDLNSDQVKKISSALTTISNEKMREEKAADKGGKKSKAAKNKISLGASRDVAHKADVTNYADDGLDERRTGSFSSMGTDQGSSSRPLPSTNGTSGAPNEGRDQASPQPPPGLSRAQRKRWRRQQKKLKLVRPSESQPSTASNGLSAMQQVKPNSSVPKATAMSRLDKSTLKQFAKTSLMPARKKVWDEVKATSTSEDRKASRSPSPADEQPSSIENASSQKVSQQEQSSAFTVPQAAATDNHDQSSTPEDYSKPTSSKHRHSETKQHNAGFVEKRVAEMRKNLKHQSRAAPSISFRRSSFANKPGSVPAYSEQPDAAEAFRRFSAFVQGNDSETSEDESEESDNESDSQDRGAKQLTAKDAECRTNTFPPRAGYESNDNEGDESGGETVDDGLATREPMVQGAESRKKMRSESAKEESGESEDVDRHEGPAVRQPAKQNTKTREDAPAENTSDESSEEESEEGSDNGDVAVPQPEAQLLDELNKDLSIKDEGIPATPASEEPSNLVEQEAEVRDEPSAEDHLPMFSSPAPPRPELTSASTWPANVGIKRQSSFLEQETVGNRSSSGPIPEHINKKPRHSLTPVHTKHDPFDVPEDDSEEALLAMDEISKNVFGLTRALPASKSTSLDPEKYAVDREDGLLTLASSDYRVTRSMLTPKNTTHLLGREAIICNSVHVPDDGPLDTIEIALEHIKHTTGLPTGNINSGASNDVTKPLRRSDSSSSLSELSRSPSPPLELLRNERHTKHLQDQEAEDDSIVVAQEDGEKSIVVADAKALPAKKRKMTGRTSKHFTPEKRPKRKAVAKEVKNQDTTTIPTVLEGTPSGSDGEPDDHDELPRAQQAIATMGRPRRQRTTVTYQLDQVSSHSDDNDDDEAGLVGDDTPRAEQAIKEIVVDRQKRSARKSAAQDPDTIEVQTPDTQATTPSAKRSKRKSTGKRSTYFTPPSRPPKQPLDTTLLDRVDLYNTTSSGRTARVPAGISTAPVPSINCPTFGIIQEKLWREPFWLLIAVTFLNKTTGRAAVPVFWELKKRYPTPEVLAEAKQEDLFEMIWSLGLQRQRSKRLISMAKAWVEEAPVKGRRWRTLHYPLKGDGKEYKSGVVVEEDADKVKGALEIGRIPGCGPYAWDSWRIFCRDALRGVAEDHNGLSAVGEGFVPEWQKVLPLDKELRACLRWMWLREGWIWDPLTGDKRRATEVEMDAAVRGEMELQDPVERKFAAQAAGVEPVQEPTLSAQGLEAKEEAGTEPQEADADDSAEEAQKTPDKMRNDVIDESETIVVATPLKRGARRSVRLSG</sequence>
<proteinExistence type="predicted"/>
<comment type="caution">
    <text evidence="1">The sequence shown here is derived from an EMBL/GenBank/DDBJ whole genome shotgun (WGS) entry which is preliminary data.</text>
</comment>
<organism evidence="1 2">
    <name type="scientific">Vermiconidia calcicola</name>
    <dbReference type="NCBI Taxonomy" id="1690605"/>
    <lineage>
        <taxon>Eukaryota</taxon>
        <taxon>Fungi</taxon>
        <taxon>Dikarya</taxon>
        <taxon>Ascomycota</taxon>
        <taxon>Pezizomycotina</taxon>
        <taxon>Dothideomycetes</taxon>
        <taxon>Dothideomycetidae</taxon>
        <taxon>Mycosphaerellales</taxon>
        <taxon>Extremaceae</taxon>
        <taxon>Vermiconidia</taxon>
    </lineage>
</organism>
<accession>A0ACC3NLC7</accession>
<reference evidence="1" key="1">
    <citation type="submission" date="2023-07" db="EMBL/GenBank/DDBJ databases">
        <title>Black Yeasts Isolated from many extreme environments.</title>
        <authorList>
            <person name="Coleine C."/>
            <person name="Stajich J.E."/>
            <person name="Selbmann L."/>
        </authorList>
    </citation>
    <scope>NUCLEOTIDE SEQUENCE</scope>
    <source>
        <strain evidence="1">CCFEE 5714</strain>
    </source>
</reference>
<protein>
    <submittedName>
        <fullName evidence="1">Uncharacterized protein</fullName>
    </submittedName>
</protein>
<dbReference type="Proteomes" id="UP001281147">
    <property type="component" value="Unassembled WGS sequence"/>
</dbReference>
<dbReference type="EMBL" id="JAUTXU010000029">
    <property type="protein sequence ID" value="KAK3718879.1"/>
    <property type="molecule type" value="Genomic_DNA"/>
</dbReference>